<sequence>MAHHDQPSTPTSIYSDETLAEVSLAASWSPSYSIASTLVGSTYNDAREGDASQLDPAPEDERSSSRPSTGRPEITIGQRLSEGSVQHLVSERSFGSDDTAVDSLVESWSSDHSTATIASTAQDDLVAAITNNDIAQVEALCLLGVALSEDNFVFLYQACLRGPGMVNALALHPAHDFACRIGEPYNDYILHMVLRTPATEFVDVEGAYAGSHVSIKVAVIRVLLHHDVDLTLRDRIGDTVLHTVCGDLGLPNLQEETEGYLVLQRFLGHGDDGYGEVVRKECLAMINVQNSGRIRQDGIHQQFWHTPLGVAILYNNLKCARSLLKHGADPHIPGEWGEPPIFFAVRNDSLEAVHLLLDYGARPTASTYRLRCCSAVRAALEKGNWSLLAIRNGVLIVITCFRLTRALRTWLQP</sequence>
<name>A0A9W4S4P7_9PEZI</name>
<evidence type="ECO:0000313" key="5">
    <source>
        <dbReference type="Proteomes" id="UP001152533"/>
    </source>
</evidence>
<evidence type="ECO:0008006" key="6">
    <source>
        <dbReference type="Google" id="ProtNLM"/>
    </source>
</evidence>
<gene>
    <name evidence="4" type="ORF">CGXH109_LOCUS130120</name>
</gene>
<evidence type="ECO:0000256" key="2">
    <source>
        <dbReference type="ARBA" id="ARBA00023043"/>
    </source>
</evidence>
<evidence type="ECO:0000313" key="4">
    <source>
        <dbReference type="EMBL" id="CAI0653672.1"/>
    </source>
</evidence>
<proteinExistence type="predicted"/>
<feature type="region of interest" description="Disordered" evidence="3">
    <location>
        <begin position="45"/>
        <end position="77"/>
    </location>
</feature>
<dbReference type="AlphaFoldDB" id="A0A9W4S4P7"/>
<keyword evidence="5" id="KW-1185">Reference proteome</keyword>
<dbReference type="InterPro" id="IPR050776">
    <property type="entry name" value="Ank_Repeat/CDKN_Inhibitor"/>
</dbReference>
<keyword evidence="1" id="KW-0677">Repeat</keyword>
<dbReference type="Pfam" id="PF13637">
    <property type="entry name" value="Ank_4"/>
    <property type="match status" value="1"/>
</dbReference>
<protein>
    <recommendedName>
        <fullName evidence="6">Ankyrin repeat protein</fullName>
    </recommendedName>
</protein>
<evidence type="ECO:0000256" key="3">
    <source>
        <dbReference type="SAM" id="MobiDB-lite"/>
    </source>
</evidence>
<dbReference type="Gene3D" id="1.25.40.20">
    <property type="entry name" value="Ankyrin repeat-containing domain"/>
    <property type="match status" value="1"/>
</dbReference>
<dbReference type="InterPro" id="IPR002110">
    <property type="entry name" value="Ankyrin_rpt"/>
</dbReference>
<keyword evidence="2" id="KW-0040">ANK repeat</keyword>
<organism evidence="4 5">
    <name type="scientific">Colletotrichum noveboracense</name>
    <dbReference type="NCBI Taxonomy" id="2664923"/>
    <lineage>
        <taxon>Eukaryota</taxon>
        <taxon>Fungi</taxon>
        <taxon>Dikarya</taxon>
        <taxon>Ascomycota</taxon>
        <taxon>Pezizomycotina</taxon>
        <taxon>Sordariomycetes</taxon>
        <taxon>Hypocreomycetidae</taxon>
        <taxon>Glomerellales</taxon>
        <taxon>Glomerellaceae</taxon>
        <taxon>Colletotrichum</taxon>
        <taxon>Colletotrichum gloeosporioides species complex</taxon>
    </lineage>
</organism>
<dbReference type="Proteomes" id="UP001152533">
    <property type="component" value="Unassembled WGS sequence"/>
</dbReference>
<comment type="caution">
    <text evidence="4">The sequence shown here is derived from an EMBL/GenBank/DDBJ whole genome shotgun (WGS) entry which is preliminary data.</text>
</comment>
<dbReference type="SUPFAM" id="SSF48403">
    <property type="entry name" value="Ankyrin repeat"/>
    <property type="match status" value="1"/>
</dbReference>
<dbReference type="EMBL" id="CAMGZC010001771">
    <property type="protein sequence ID" value="CAI0653672.1"/>
    <property type="molecule type" value="Genomic_DNA"/>
</dbReference>
<accession>A0A9W4S4P7</accession>
<dbReference type="InterPro" id="IPR036770">
    <property type="entry name" value="Ankyrin_rpt-contain_sf"/>
</dbReference>
<evidence type="ECO:0000256" key="1">
    <source>
        <dbReference type="ARBA" id="ARBA00022737"/>
    </source>
</evidence>
<dbReference type="SMART" id="SM00248">
    <property type="entry name" value="ANK"/>
    <property type="match status" value="3"/>
</dbReference>
<dbReference type="PANTHER" id="PTHR24201">
    <property type="entry name" value="ANK_REP_REGION DOMAIN-CONTAINING PROTEIN"/>
    <property type="match status" value="1"/>
</dbReference>
<reference evidence="4" key="1">
    <citation type="submission" date="2022-08" db="EMBL/GenBank/DDBJ databases">
        <authorList>
            <person name="Giroux E."/>
            <person name="Giroux E."/>
        </authorList>
    </citation>
    <scope>NUCLEOTIDE SEQUENCE</scope>
    <source>
        <strain evidence="4">H1091258</strain>
    </source>
</reference>